<accession>A0A1Z5K8Z3</accession>
<evidence type="ECO:0000256" key="2">
    <source>
        <dbReference type="ARBA" id="ARBA00009638"/>
    </source>
</evidence>
<dbReference type="PROSITE" id="PS51706">
    <property type="entry name" value="G_ENGB"/>
    <property type="match status" value="1"/>
</dbReference>
<keyword evidence="6" id="KW-0460">Magnesium</keyword>
<reference evidence="12 13" key="1">
    <citation type="journal article" date="2015" name="Plant Cell">
        <title>Oil accumulation by the oleaginous diatom Fistulifera solaris as revealed by the genome and transcriptome.</title>
        <authorList>
            <person name="Tanaka T."/>
            <person name="Maeda Y."/>
            <person name="Veluchamy A."/>
            <person name="Tanaka M."/>
            <person name="Abida H."/>
            <person name="Marechal E."/>
            <person name="Bowler C."/>
            <person name="Muto M."/>
            <person name="Sunaga Y."/>
            <person name="Tanaka M."/>
            <person name="Yoshino T."/>
            <person name="Taniguchi T."/>
            <person name="Fukuda Y."/>
            <person name="Nemoto M."/>
            <person name="Matsumoto M."/>
            <person name="Wong P.S."/>
            <person name="Aburatani S."/>
            <person name="Fujibuchi W."/>
        </authorList>
    </citation>
    <scope>NUCLEOTIDE SEQUENCE [LARGE SCALE GENOMIC DNA]</scope>
    <source>
        <strain evidence="12 13">JPCC DA0580</strain>
    </source>
</reference>
<gene>
    <name evidence="12" type="ORF">FisN_14Hh223</name>
</gene>
<dbReference type="HAMAP" id="MF_00321">
    <property type="entry name" value="GTPase_EngB"/>
    <property type="match status" value="1"/>
</dbReference>
<dbReference type="NCBIfam" id="TIGR03598">
    <property type="entry name" value="GTPase_YsxC"/>
    <property type="match status" value="1"/>
</dbReference>
<dbReference type="SUPFAM" id="SSF52540">
    <property type="entry name" value="P-loop containing nucleoside triphosphate hydrolases"/>
    <property type="match status" value="1"/>
</dbReference>
<dbReference type="GO" id="GO:0005525">
    <property type="term" value="F:GTP binding"/>
    <property type="evidence" value="ECO:0007669"/>
    <property type="project" value="UniProtKB-KW"/>
</dbReference>
<name>A0A1Z5K8Z3_FISSO</name>
<keyword evidence="3" id="KW-0132">Cell division</keyword>
<dbReference type="PANTHER" id="PTHR11649">
    <property type="entry name" value="MSS1/TRME-RELATED GTP-BINDING PROTEIN"/>
    <property type="match status" value="1"/>
</dbReference>
<dbReference type="InterPro" id="IPR005225">
    <property type="entry name" value="Small_GTP-bd"/>
</dbReference>
<keyword evidence="4" id="KW-0479">Metal-binding</keyword>
<comment type="cofactor">
    <cofactor evidence="1">
        <name>Mg(2+)</name>
        <dbReference type="ChEBI" id="CHEBI:18420"/>
    </cofactor>
</comment>
<feature type="region of interest" description="Disordered" evidence="10">
    <location>
        <begin position="210"/>
        <end position="239"/>
    </location>
</feature>
<sequence>MGMKMVGAYLDDRQLPPRLGVPEVAFLGRSNVGKSSLLNRLTASAVQSSTKARVGKTPGATASVNLYSLYNRKEKDLLGFVDLPGFGFAKLSKDTKAAVEAAAENYLGKRKELMLGILLVDIRRIPSEDDRAVLAALFDMGVPIAVVATKTDKISSLNEREKQLLEINQQLGLPEGQPLCVSSVTGEGIRDLWRIVLEACEAGVAEKFAQYQEKSEETDDEDDYDDDEEEEGMGAFEDSEDIVYDQGYDWVHGNYYEGDTDEEDGEYLGDDDSYEFEDDDDFFYDPDISNVQNNSPKETLKELRKRVRDMERRGDV</sequence>
<feature type="compositionally biased region" description="Acidic residues" evidence="10">
    <location>
        <begin position="258"/>
        <end position="284"/>
    </location>
</feature>
<keyword evidence="13" id="KW-1185">Reference proteome</keyword>
<dbReference type="Gene3D" id="3.40.50.300">
    <property type="entry name" value="P-loop containing nucleotide triphosphate hydrolases"/>
    <property type="match status" value="1"/>
</dbReference>
<evidence type="ECO:0000313" key="13">
    <source>
        <dbReference type="Proteomes" id="UP000198406"/>
    </source>
</evidence>
<dbReference type="EMBL" id="BDSP01000184">
    <property type="protein sequence ID" value="GAX22591.1"/>
    <property type="molecule type" value="Genomic_DNA"/>
</dbReference>
<keyword evidence="8" id="KW-0717">Septation</keyword>
<evidence type="ECO:0000256" key="5">
    <source>
        <dbReference type="ARBA" id="ARBA00022741"/>
    </source>
</evidence>
<dbReference type="InParanoid" id="A0A1Z5K8Z3"/>
<evidence type="ECO:0000256" key="8">
    <source>
        <dbReference type="ARBA" id="ARBA00023210"/>
    </source>
</evidence>
<evidence type="ECO:0000313" key="12">
    <source>
        <dbReference type="EMBL" id="GAX22591.1"/>
    </source>
</evidence>
<dbReference type="Pfam" id="PF01926">
    <property type="entry name" value="MMR_HSR1"/>
    <property type="match status" value="1"/>
</dbReference>
<organism evidence="12 13">
    <name type="scientific">Fistulifera solaris</name>
    <name type="common">Oleaginous diatom</name>
    <dbReference type="NCBI Taxonomy" id="1519565"/>
    <lineage>
        <taxon>Eukaryota</taxon>
        <taxon>Sar</taxon>
        <taxon>Stramenopiles</taxon>
        <taxon>Ochrophyta</taxon>
        <taxon>Bacillariophyta</taxon>
        <taxon>Bacillariophyceae</taxon>
        <taxon>Bacillariophycidae</taxon>
        <taxon>Naviculales</taxon>
        <taxon>Naviculaceae</taxon>
        <taxon>Fistulifera</taxon>
    </lineage>
</organism>
<evidence type="ECO:0000256" key="9">
    <source>
        <dbReference type="ARBA" id="ARBA00023306"/>
    </source>
</evidence>
<feature type="region of interest" description="Disordered" evidence="10">
    <location>
        <begin position="253"/>
        <end position="316"/>
    </location>
</feature>
<dbReference type="InterPro" id="IPR027417">
    <property type="entry name" value="P-loop_NTPase"/>
</dbReference>
<dbReference type="GO" id="GO:0051301">
    <property type="term" value="P:cell division"/>
    <property type="evidence" value="ECO:0007669"/>
    <property type="project" value="UniProtKB-KW"/>
</dbReference>
<dbReference type="InterPro" id="IPR006073">
    <property type="entry name" value="GTP-bd"/>
</dbReference>
<evidence type="ECO:0000256" key="3">
    <source>
        <dbReference type="ARBA" id="ARBA00022618"/>
    </source>
</evidence>
<comment type="caution">
    <text evidence="12">The sequence shown here is derived from an EMBL/GenBank/DDBJ whole genome shotgun (WGS) entry which is preliminary data.</text>
</comment>
<proteinExistence type="inferred from homology"/>
<evidence type="ECO:0000256" key="10">
    <source>
        <dbReference type="SAM" id="MobiDB-lite"/>
    </source>
</evidence>
<keyword evidence="9" id="KW-0131">Cell cycle</keyword>
<dbReference type="InterPro" id="IPR019987">
    <property type="entry name" value="GTP-bd_ribosome_bio_YsxC"/>
</dbReference>
<comment type="similarity">
    <text evidence="2">Belongs to the TRAFAC class TrmE-Era-EngA-EngB-Septin-like GTPase superfamily. EngB GTPase family.</text>
</comment>
<dbReference type="Proteomes" id="UP000198406">
    <property type="component" value="Unassembled WGS sequence"/>
</dbReference>
<protein>
    <recommendedName>
        <fullName evidence="11">EngB-type G domain-containing protein</fullName>
    </recommendedName>
</protein>
<feature type="domain" description="EngB-type G" evidence="11">
    <location>
        <begin position="20"/>
        <end position="202"/>
    </location>
</feature>
<evidence type="ECO:0000259" key="11">
    <source>
        <dbReference type="PROSITE" id="PS51706"/>
    </source>
</evidence>
<evidence type="ECO:0000256" key="7">
    <source>
        <dbReference type="ARBA" id="ARBA00023134"/>
    </source>
</evidence>
<dbReference type="CDD" id="cd01876">
    <property type="entry name" value="YihA_EngB"/>
    <property type="match status" value="1"/>
</dbReference>
<dbReference type="OrthoDB" id="391988at2759"/>
<keyword evidence="5" id="KW-0547">Nucleotide-binding</keyword>
<dbReference type="AlphaFoldDB" id="A0A1Z5K8Z3"/>
<dbReference type="GO" id="GO:0046872">
    <property type="term" value="F:metal ion binding"/>
    <property type="evidence" value="ECO:0007669"/>
    <property type="project" value="UniProtKB-KW"/>
</dbReference>
<dbReference type="InterPro" id="IPR030393">
    <property type="entry name" value="G_ENGB_dom"/>
</dbReference>
<evidence type="ECO:0000256" key="1">
    <source>
        <dbReference type="ARBA" id="ARBA00001946"/>
    </source>
</evidence>
<evidence type="ECO:0000256" key="6">
    <source>
        <dbReference type="ARBA" id="ARBA00022842"/>
    </source>
</evidence>
<feature type="compositionally biased region" description="Basic and acidic residues" evidence="10">
    <location>
        <begin position="298"/>
        <end position="316"/>
    </location>
</feature>
<dbReference type="PANTHER" id="PTHR11649:SF13">
    <property type="entry name" value="ENGB-TYPE G DOMAIN-CONTAINING PROTEIN"/>
    <property type="match status" value="1"/>
</dbReference>
<dbReference type="NCBIfam" id="TIGR00231">
    <property type="entry name" value="small_GTP"/>
    <property type="match status" value="1"/>
</dbReference>
<evidence type="ECO:0000256" key="4">
    <source>
        <dbReference type="ARBA" id="ARBA00022723"/>
    </source>
</evidence>
<feature type="compositionally biased region" description="Acidic residues" evidence="10">
    <location>
        <begin position="216"/>
        <end position="239"/>
    </location>
</feature>
<keyword evidence="7" id="KW-0342">GTP-binding</keyword>